<comment type="pathway">
    <text evidence="2">Carbohydrate degradation; glycolysis; pyruvate from D-glyceraldehyde 3-phosphate: step 3/5.</text>
</comment>
<keyword evidence="9" id="KW-0472">Membrane</keyword>
<accession>A0ABR2JPR4</accession>
<evidence type="ECO:0000313" key="14">
    <source>
        <dbReference type="Proteomes" id="UP001470230"/>
    </source>
</evidence>
<evidence type="ECO:0000256" key="3">
    <source>
        <dbReference type="ARBA" id="ARBA00008819"/>
    </source>
</evidence>
<feature type="transmembrane region" description="Helical" evidence="9">
    <location>
        <begin position="542"/>
        <end position="561"/>
    </location>
</feature>
<feature type="domain" description="Metalloenzyme" evidence="11">
    <location>
        <begin position="19"/>
        <end position="516"/>
    </location>
</feature>
<evidence type="ECO:0000256" key="2">
    <source>
        <dbReference type="ARBA" id="ARBA00004798"/>
    </source>
</evidence>
<dbReference type="Proteomes" id="UP001470230">
    <property type="component" value="Unassembled WGS sequence"/>
</dbReference>
<dbReference type="SUPFAM" id="SSF64158">
    <property type="entry name" value="2,3-Bisphosphoglycerate-independent phosphoglycerate mutase, substrate-binding domain"/>
    <property type="match status" value="1"/>
</dbReference>
<evidence type="ECO:0000256" key="5">
    <source>
        <dbReference type="ARBA" id="ARBA00022723"/>
    </source>
</evidence>
<reference evidence="13 14" key="1">
    <citation type="submission" date="2024-04" db="EMBL/GenBank/DDBJ databases">
        <title>Tritrichomonas musculus Genome.</title>
        <authorList>
            <person name="Alves-Ferreira E."/>
            <person name="Grigg M."/>
            <person name="Lorenzi H."/>
            <person name="Galac M."/>
        </authorList>
    </citation>
    <scope>NUCLEOTIDE SEQUENCE [LARGE SCALE GENOMIC DNA]</scope>
    <source>
        <strain evidence="13 14">EAF2021</strain>
    </source>
</reference>
<dbReference type="InterPro" id="IPR017850">
    <property type="entry name" value="Alkaline_phosphatase_core_sf"/>
</dbReference>
<evidence type="ECO:0000256" key="8">
    <source>
        <dbReference type="ARBA" id="ARBA00023235"/>
    </source>
</evidence>
<gene>
    <name evidence="13" type="ORF">M9Y10_003557</name>
</gene>
<evidence type="ECO:0000256" key="9">
    <source>
        <dbReference type="SAM" id="Phobius"/>
    </source>
</evidence>
<dbReference type="InterPro" id="IPR036646">
    <property type="entry name" value="PGAM_B_sf"/>
</dbReference>
<evidence type="ECO:0000256" key="7">
    <source>
        <dbReference type="ARBA" id="ARBA00023211"/>
    </source>
</evidence>
<dbReference type="SUPFAM" id="SSF53649">
    <property type="entry name" value="Alkaline phosphatase-like"/>
    <property type="match status" value="1"/>
</dbReference>
<keyword evidence="9" id="KW-0812">Transmembrane</keyword>
<evidence type="ECO:0000256" key="4">
    <source>
        <dbReference type="ARBA" id="ARBA00012026"/>
    </source>
</evidence>
<protein>
    <recommendedName>
        <fullName evidence="4">phosphoglycerate mutase (2,3-diphosphoglycerate-independent)</fullName>
        <ecNumber evidence="4">5.4.2.12</ecNumber>
    </recommendedName>
</protein>
<name>A0ABR2JPR4_9EUKA</name>
<comment type="similarity">
    <text evidence="3">Belongs to the BPG-independent phosphoglycerate mutase family.</text>
</comment>
<dbReference type="Gene3D" id="3.40.1450.10">
    <property type="entry name" value="BPG-independent phosphoglycerate mutase, domain B"/>
    <property type="match status" value="1"/>
</dbReference>
<proteinExistence type="inferred from homology"/>
<dbReference type="Pfam" id="PF06415">
    <property type="entry name" value="iPGM_N"/>
    <property type="match status" value="1"/>
</dbReference>
<evidence type="ECO:0000256" key="10">
    <source>
        <dbReference type="SAM" id="SignalP"/>
    </source>
</evidence>
<evidence type="ECO:0000256" key="1">
    <source>
        <dbReference type="ARBA" id="ARBA00001936"/>
    </source>
</evidence>
<dbReference type="EC" id="5.4.2.12" evidence="4"/>
<keyword evidence="10" id="KW-0732">Signal</keyword>
<dbReference type="Pfam" id="PF01676">
    <property type="entry name" value="Metalloenzyme"/>
    <property type="match status" value="1"/>
</dbReference>
<keyword evidence="14" id="KW-1185">Reference proteome</keyword>
<feature type="domain" description="BPG-independent PGAM N-terminal" evidence="12">
    <location>
        <begin position="105"/>
        <end position="310"/>
    </location>
</feature>
<sequence>MILLFLVALNFLHSPPKGAVLVIIDGGGESAWLDSNGLQIGKTPTLDYLKQNYPYASLIAAQQPVGLIRGEPGSSAVGHQTIGLGRTTPSYYQILEKSLRPNDPNSLKKNKLLRNAMKEMVSRNKNNKLHFAGQCTDSGVFAHSKFLKPMFEVAQEEGISKVYVHCFLMSMSRPASTYLHDVDKEKPENGPEVIIGSVHSSDTSLDKNRDWSKTAISFNAMLDPKYANISKRKDAEKFLDELSKKEPSPKFKPLLLDEESIIKKDDVLVLFNFREDKTYQIASAFMKGIPDNEISPPKNLHIVPMILYDKSLIDTPTILPAIEYKNSLASWISQKGFKQLRVAEKYKRPHVTIFFSGGIMQPIFKGEERNVDFESVPDSIAYLYPEMNATLVTKTVLKAIDSGKYKLIVVNFANIDATGHCGNETAVKMAVEFVDSKISEIFKKCEMKNYAIFITGDHGNGEENTLLNGNPQVDHTINNVPFITNAGGYHIKQMTYGQSPFIGNVAASILDILNIDVPPEMEPSILAKNSIDISSTEISPSITFFIFICGNITMLLVCFLIRKTRLYSSFWKKAELHGDQIFKRGSNDFL</sequence>
<dbReference type="InterPro" id="IPR006124">
    <property type="entry name" value="Metalloenzyme"/>
</dbReference>
<evidence type="ECO:0000259" key="12">
    <source>
        <dbReference type="Pfam" id="PF06415"/>
    </source>
</evidence>
<keyword evidence="7" id="KW-0464">Manganese</keyword>
<keyword evidence="8" id="KW-0413">Isomerase</keyword>
<feature type="signal peptide" evidence="10">
    <location>
        <begin position="1"/>
        <end position="18"/>
    </location>
</feature>
<keyword evidence="9" id="KW-1133">Transmembrane helix</keyword>
<organism evidence="13 14">
    <name type="scientific">Tritrichomonas musculus</name>
    <dbReference type="NCBI Taxonomy" id="1915356"/>
    <lineage>
        <taxon>Eukaryota</taxon>
        <taxon>Metamonada</taxon>
        <taxon>Parabasalia</taxon>
        <taxon>Tritrichomonadida</taxon>
        <taxon>Tritrichomonadidae</taxon>
        <taxon>Tritrichomonas</taxon>
    </lineage>
</organism>
<evidence type="ECO:0000313" key="13">
    <source>
        <dbReference type="EMBL" id="KAK8880859.1"/>
    </source>
</evidence>
<keyword evidence="5" id="KW-0479">Metal-binding</keyword>
<dbReference type="EMBL" id="JAPFFF010000010">
    <property type="protein sequence ID" value="KAK8880859.1"/>
    <property type="molecule type" value="Genomic_DNA"/>
</dbReference>
<keyword evidence="6" id="KW-0324">Glycolysis</keyword>
<dbReference type="PANTHER" id="PTHR31637">
    <property type="entry name" value="2,3-BISPHOSPHOGLYCERATE-INDEPENDENT PHOSPHOGLYCERATE MUTASE"/>
    <property type="match status" value="1"/>
</dbReference>
<feature type="chain" id="PRO_5045243598" description="phosphoglycerate mutase (2,3-diphosphoglycerate-independent)" evidence="10">
    <location>
        <begin position="19"/>
        <end position="590"/>
    </location>
</feature>
<dbReference type="InterPro" id="IPR011258">
    <property type="entry name" value="BPG-indep_PGM_N"/>
</dbReference>
<dbReference type="Gene3D" id="3.40.720.10">
    <property type="entry name" value="Alkaline Phosphatase, subunit A"/>
    <property type="match status" value="1"/>
</dbReference>
<evidence type="ECO:0000256" key="6">
    <source>
        <dbReference type="ARBA" id="ARBA00023152"/>
    </source>
</evidence>
<dbReference type="InterPro" id="IPR005995">
    <property type="entry name" value="Pgm_bpd_ind"/>
</dbReference>
<dbReference type="PANTHER" id="PTHR31637:SF0">
    <property type="entry name" value="2,3-BISPHOSPHOGLYCERATE-INDEPENDENT PHOSPHOGLYCERATE MUTASE"/>
    <property type="match status" value="1"/>
</dbReference>
<evidence type="ECO:0000259" key="11">
    <source>
        <dbReference type="Pfam" id="PF01676"/>
    </source>
</evidence>
<comment type="cofactor">
    <cofactor evidence="1">
        <name>Mn(2+)</name>
        <dbReference type="ChEBI" id="CHEBI:29035"/>
    </cofactor>
</comment>
<comment type="caution">
    <text evidence="13">The sequence shown here is derived from an EMBL/GenBank/DDBJ whole genome shotgun (WGS) entry which is preliminary data.</text>
</comment>